<protein>
    <submittedName>
        <fullName evidence="1">Uncharacterized protein</fullName>
    </submittedName>
</protein>
<accession>A0A5J4TML6</accession>
<proteinExistence type="predicted"/>
<comment type="caution">
    <text evidence="1">The sequence shown here is derived from an EMBL/GenBank/DDBJ whole genome shotgun (WGS) entry which is preliminary data.</text>
</comment>
<dbReference type="Proteomes" id="UP000324800">
    <property type="component" value="Unassembled WGS sequence"/>
</dbReference>
<sequence>MADRLHLDYNKMIEEAESHSNDSVEERNIYISCKFSGYLLALTEDYEYYTSKELTPRISEKLIQLYDFKKYSNEIIPLDDDDEQDKPVKTRRIIGKAINIADCPYLTIVDTDIDKKLSEEDRNLIRNELLEKIYQSELNVALVKTGHG</sequence>
<dbReference type="AlphaFoldDB" id="A0A5J4TML6"/>
<name>A0A5J4TML6_9EUKA</name>
<gene>
    <name evidence="1" type="ORF">EZS28_045449</name>
</gene>
<feature type="non-terminal residue" evidence="1">
    <location>
        <position position="148"/>
    </location>
</feature>
<evidence type="ECO:0000313" key="1">
    <source>
        <dbReference type="EMBL" id="KAA6359023.1"/>
    </source>
</evidence>
<organism evidence="1 2">
    <name type="scientific">Streblomastix strix</name>
    <dbReference type="NCBI Taxonomy" id="222440"/>
    <lineage>
        <taxon>Eukaryota</taxon>
        <taxon>Metamonada</taxon>
        <taxon>Preaxostyla</taxon>
        <taxon>Oxymonadida</taxon>
        <taxon>Streblomastigidae</taxon>
        <taxon>Streblomastix</taxon>
    </lineage>
</organism>
<dbReference type="EMBL" id="SNRW01029021">
    <property type="protein sequence ID" value="KAA6359023.1"/>
    <property type="molecule type" value="Genomic_DNA"/>
</dbReference>
<reference evidence="1 2" key="1">
    <citation type="submission" date="2019-03" db="EMBL/GenBank/DDBJ databases">
        <title>Single cell metagenomics reveals metabolic interactions within the superorganism composed of flagellate Streblomastix strix and complex community of Bacteroidetes bacteria on its surface.</title>
        <authorList>
            <person name="Treitli S.C."/>
            <person name="Kolisko M."/>
            <person name="Husnik F."/>
            <person name="Keeling P."/>
            <person name="Hampl V."/>
        </authorList>
    </citation>
    <scope>NUCLEOTIDE SEQUENCE [LARGE SCALE GENOMIC DNA]</scope>
    <source>
        <strain evidence="1">ST1C</strain>
    </source>
</reference>
<evidence type="ECO:0000313" key="2">
    <source>
        <dbReference type="Proteomes" id="UP000324800"/>
    </source>
</evidence>